<dbReference type="InterPro" id="IPR020803">
    <property type="entry name" value="MeTfrase_dom"/>
</dbReference>
<organism evidence="7 8">
    <name type="scientific">Halorhodospira halochloris</name>
    <name type="common">Ectothiorhodospira halochloris</name>
    <dbReference type="NCBI Taxonomy" id="1052"/>
    <lineage>
        <taxon>Bacteria</taxon>
        <taxon>Pseudomonadati</taxon>
        <taxon>Pseudomonadota</taxon>
        <taxon>Gammaproteobacteria</taxon>
        <taxon>Chromatiales</taxon>
        <taxon>Ectothiorhodospiraceae</taxon>
        <taxon>Halorhodospira</taxon>
    </lineage>
</organism>
<evidence type="ECO:0000256" key="2">
    <source>
        <dbReference type="ARBA" id="ARBA00022603"/>
    </source>
</evidence>
<gene>
    <name evidence="7" type="ORF">HH1059_15430</name>
</gene>
<feature type="domain" description="Polyketide synthase-like methyltransferase" evidence="6">
    <location>
        <begin position="145"/>
        <end position="408"/>
    </location>
</feature>
<dbReference type="CDD" id="cd02440">
    <property type="entry name" value="AdoMet_MTases"/>
    <property type="match status" value="1"/>
</dbReference>
<dbReference type="GO" id="GO:0008168">
    <property type="term" value="F:methyltransferase activity"/>
    <property type="evidence" value="ECO:0007669"/>
    <property type="project" value="UniProtKB-KW"/>
</dbReference>
<keyword evidence="4" id="KW-0949">S-adenosyl-L-methionine</keyword>
<dbReference type="InterPro" id="IPR003333">
    <property type="entry name" value="CMAS"/>
</dbReference>
<evidence type="ECO:0000256" key="4">
    <source>
        <dbReference type="ARBA" id="ARBA00022691"/>
    </source>
</evidence>
<keyword evidence="5" id="KW-0443">Lipid metabolism</keyword>
<sequence length="418" mass="48858">MEYQLMWIEKKLAEKIRTGTLELHFDDGKRRIYGDGREPRATMQVHRRRVFRRIAMDPEFMLGQTYMDGDWSPGEGGLIRLLGVLLINNPPRYRSGLKKWLSLAWRPIQQWNRAHSARRNASSHYDLDDWLFQGFLDEDLNYSCAYFATPDMTLEQAQQAKLNHIRRKLLVRDGERVLDIGCGWGSMAINLAHNHDVEVVGLTLSEEQQELARERVRQAGLENRVDIRLQDYRDVTGRFNRVVSIGMFEHVGTPFYDQYFDRVYDLLTDDGVALIHTIGRFTPPGVTNPWIRRYIFPGGYIPATSEVMAAIERVGIRVTDIEVLRLHYAKTLSSWQQRFQAMRERVAANKSESFCRMWEFYLAVSEAAFRWRGMMVLQLQMARQQDAVPLTRDYLYSMQGAERPAEYPSEQYVQRQAS</sequence>
<evidence type="ECO:0000256" key="3">
    <source>
        <dbReference type="ARBA" id="ARBA00022679"/>
    </source>
</evidence>
<dbReference type="Proteomes" id="UP000218890">
    <property type="component" value="Chromosome"/>
</dbReference>
<dbReference type="KEGG" id="hhk:HH1059_15430"/>
<dbReference type="Pfam" id="PF25371">
    <property type="entry name" value="DUF7884"/>
    <property type="match status" value="1"/>
</dbReference>
<dbReference type="SUPFAM" id="SSF53335">
    <property type="entry name" value="S-adenosyl-L-methionine-dependent methyltransferases"/>
    <property type="match status" value="1"/>
</dbReference>
<name>A0A0X8XA60_HALHR</name>
<evidence type="ECO:0000256" key="5">
    <source>
        <dbReference type="ARBA" id="ARBA00023098"/>
    </source>
</evidence>
<reference evidence="7" key="1">
    <citation type="submission" date="2016-02" db="EMBL/GenBank/DDBJ databases">
        <title>Halorhodospira halochloris DSM-1059 complete genome, version 2.</title>
        <authorList>
            <person name="Tsukatani Y."/>
        </authorList>
    </citation>
    <scope>NUCLEOTIDE SEQUENCE</scope>
    <source>
        <strain evidence="7">DSM 1059</strain>
    </source>
</reference>
<dbReference type="AlphaFoldDB" id="A0A0X8XA60"/>
<dbReference type="SMART" id="SM00828">
    <property type="entry name" value="PKS_MT"/>
    <property type="match status" value="1"/>
</dbReference>
<dbReference type="Pfam" id="PF02353">
    <property type="entry name" value="CMAS"/>
    <property type="match status" value="1"/>
</dbReference>
<accession>A0A0X8XA60</accession>
<dbReference type="PIRSF" id="PIRSF003085">
    <property type="entry name" value="CMAS"/>
    <property type="match status" value="1"/>
</dbReference>
<comment type="similarity">
    <text evidence="1">Belongs to the CFA/CMAS family.</text>
</comment>
<protein>
    <submittedName>
        <fullName evidence="7">Cyclopropane-fatty-acyl-phospholipid synthase</fullName>
    </submittedName>
</protein>
<keyword evidence="8" id="KW-1185">Reference proteome</keyword>
<dbReference type="GO" id="GO:0008610">
    <property type="term" value="P:lipid biosynthetic process"/>
    <property type="evidence" value="ECO:0007669"/>
    <property type="project" value="InterPro"/>
</dbReference>
<dbReference type="GO" id="GO:0032259">
    <property type="term" value="P:methylation"/>
    <property type="evidence" value="ECO:0007669"/>
    <property type="project" value="UniProtKB-KW"/>
</dbReference>
<keyword evidence="2" id="KW-0489">Methyltransferase</keyword>
<evidence type="ECO:0000313" key="7">
    <source>
        <dbReference type="EMBL" id="BAU58250.2"/>
    </source>
</evidence>
<dbReference type="InterPro" id="IPR057206">
    <property type="entry name" value="DUF7884"/>
</dbReference>
<dbReference type="InterPro" id="IPR029063">
    <property type="entry name" value="SAM-dependent_MTases_sf"/>
</dbReference>
<proteinExistence type="inferred from homology"/>
<dbReference type="PANTHER" id="PTHR43667:SF1">
    <property type="entry name" value="CYCLOPROPANE-FATTY-ACYL-PHOSPHOLIPID SYNTHASE"/>
    <property type="match status" value="1"/>
</dbReference>
<dbReference type="Gene3D" id="3.40.50.150">
    <property type="entry name" value="Vaccinia Virus protein VP39"/>
    <property type="match status" value="1"/>
</dbReference>
<evidence type="ECO:0000256" key="1">
    <source>
        <dbReference type="ARBA" id="ARBA00010815"/>
    </source>
</evidence>
<keyword evidence="3" id="KW-0808">Transferase</keyword>
<dbReference type="InterPro" id="IPR050723">
    <property type="entry name" value="CFA/CMAS"/>
</dbReference>
<evidence type="ECO:0000259" key="6">
    <source>
        <dbReference type="SMART" id="SM00828"/>
    </source>
</evidence>
<dbReference type="EMBL" id="AP017372">
    <property type="protein sequence ID" value="BAU58250.2"/>
    <property type="molecule type" value="Genomic_DNA"/>
</dbReference>
<evidence type="ECO:0000313" key="8">
    <source>
        <dbReference type="Proteomes" id="UP000218890"/>
    </source>
</evidence>
<dbReference type="PANTHER" id="PTHR43667">
    <property type="entry name" value="CYCLOPROPANE-FATTY-ACYL-PHOSPHOLIPID SYNTHASE"/>
    <property type="match status" value="1"/>
</dbReference>